<dbReference type="InterPro" id="IPR009057">
    <property type="entry name" value="Homeodomain-like_sf"/>
</dbReference>
<keyword evidence="1" id="KW-0805">Transcription regulation</keyword>
<proteinExistence type="predicted"/>
<dbReference type="SUPFAM" id="SSF46689">
    <property type="entry name" value="Homeodomain-like"/>
    <property type="match status" value="1"/>
</dbReference>
<organism evidence="6 7">
    <name type="scientific">Intrasporangium calvum</name>
    <dbReference type="NCBI Taxonomy" id="53358"/>
    <lineage>
        <taxon>Bacteria</taxon>
        <taxon>Bacillati</taxon>
        <taxon>Actinomycetota</taxon>
        <taxon>Actinomycetes</taxon>
        <taxon>Micrococcales</taxon>
        <taxon>Intrasporangiaceae</taxon>
        <taxon>Intrasporangium</taxon>
    </lineage>
</organism>
<dbReference type="Proteomes" id="UP001150259">
    <property type="component" value="Unassembled WGS sequence"/>
</dbReference>
<keyword evidence="3" id="KW-0804">Transcription</keyword>
<keyword evidence="7" id="KW-1185">Reference proteome</keyword>
<gene>
    <name evidence="6" type="ORF">OO014_12975</name>
</gene>
<evidence type="ECO:0000256" key="4">
    <source>
        <dbReference type="PROSITE-ProRule" id="PRU00335"/>
    </source>
</evidence>
<evidence type="ECO:0000256" key="2">
    <source>
        <dbReference type="ARBA" id="ARBA00023125"/>
    </source>
</evidence>
<comment type="caution">
    <text evidence="6">The sequence shown here is derived from an EMBL/GenBank/DDBJ whole genome shotgun (WGS) entry which is preliminary data.</text>
</comment>
<name>A0ABT5GIU5_9MICO</name>
<dbReference type="PANTHER" id="PTHR30055:SF234">
    <property type="entry name" value="HTH-TYPE TRANSCRIPTIONAL REGULATOR BETI"/>
    <property type="match status" value="1"/>
</dbReference>
<feature type="DNA-binding region" description="H-T-H motif" evidence="4">
    <location>
        <begin position="37"/>
        <end position="56"/>
    </location>
</feature>
<evidence type="ECO:0000256" key="1">
    <source>
        <dbReference type="ARBA" id="ARBA00023015"/>
    </source>
</evidence>
<evidence type="ECO:0000259" key="5">
    <source>
        <dbReference type="PROSITE" id="PS50977"/>
    </source>
</evidence>
<dbReference type="Gene3D" id="1.10.357.10">
    <property type="entry name" value="Tetracycline Repressor, domain 2"/>
    <property type="match status" value="1"/>
</dbReference>
<evidence type="ECO:0000256" key="3">
    <source>
        <dbReference type="ARBA" id="ARBA00023163"/>
    </source>
</evidence>
<evidence type="ECO:0000313" key="6">
    <source>
        <dbReference type="EMBL" id="MDC5698174.1"/>
    </source>
</evidence>
<reference evidence="6 7" key="1">
    <citation type="submission" date="2022-11" db="EMBL/GenBank/DDBJ databases">
        <title>Anaerobic phenanthrene biodegradation by a DNRA strain PheN6.</title>
        <authorList>
            <person name="Zhang Z."/>
        </authorList>
    </citation>
    <scope>NUCLEOTIDE SEQUENCE [LARGE SCALE GENOMIC DNA]</scope>
    <source>
        <strain evidence="6 7">PheN6</strain>
    </source>
</reference>
<dbReference type="PROSITE" id="PS50977">
    <property type="entry name" value="HTH_TETR_2"/>
    <property type="match status" value="1"/>
</dbReference>
<accession>A0ABT5GIU5</accession>
<dbReference type="EMBL" id="JAPFQL010000056">
    <property type="protein sequence ID" value="MDC5698174.1"/>
    <property type="molecule type" value="Genomic_DNA"/>
</dbReference>
<dbReference type="PANTHER" id="PTHR30055">
    <property type="entry name" value="HTH-TYPE TRANSCRIPTIONAL REGULATOR RUTR"/>
    <property type="match status" value="1"/>
</dbReference>
<evidence type="ECO:0000313" key="7">
    <source>
        <dbReference type="Proteomes" id="UP001150259"/>
    </source>
</evidence>
<dbReference type="InterPro" id="IPR050109">
    <property type="entry name" value="HTH-type_TetR-like_transc_reg"/>
</dbReference>
<dbReference type="RefSeq" id="WP_272462748.1">
    <property type="nucleotide sequence ID" value="NZ_JAPFQL010000056.1"/>
</dbReference>
<protein>
    <submittedName>
        <fullName evidence="6">TetR/AcrR family transcriptional regulator</fullName>
    </submittedName>
</protein>
<dbReference type="InterPro" id="IPR001647">
    <property type="entry name" value="HTH_TetR"/>
</dbReference>
<feature type="domain" description="HTH tetR-type" evidence="5">
    <location>
        <begin position="15"/>
        <end position="74"/>
    </location>
</feature>
<dbReference type="Pfam" id="PF00440">
    <property type="entry name" value="TetR_N"/>
    <property type="match status" value="1"/>
</dbReference>
<keyword evidence="2 4" id="KW-0238">DNA-binding</keyword>
<sequence>MGTTTSGRAAPLAPEDRREALTRVFIALAREHGRVPTTSEIARAAGVAEGTIFRVFPSKDALQSAAVESAFCPAPARRDFLAIDRSQPMRERLVDFATTLQQRVRDVLDLMRALGLSQPPPLERHSACLGAGKHLRSEPAESCEPLHHDHFEDVLDLVDPDDVTVTPHQLLHRIRLLSFSGSHPGISHGELLTPEEVVDTVLYGVASGRARKANDPHHA</sequence>